<reference evidence="1" key="1">
    <citation type="submission" date="2024-03" db="EMBL/GenBank/DDBJ databases">
        <title>Human intestinal bacterial collection.</title>
        <authorList>
            <person name="Pauvert C."/>
            <person name="Hitch T.C.A."/>
            <person name="Clavel T."/>
        </authorList>
    </citation>
    <scope>NUCLEOTIDE SEQUENCE [LARGE SCALE GENOMIC DNA]</scope>
    <source>
        <strain evidence="1">CLA-AA-H89B</strain>
    </source>
</reference>
<evidence type="ECO:0000313" key="1">
    <source>
        <dbReference type="EMBL" id="MEQ2553655.1"/>
    </source>
</evidence>
<gene>
    <name evidence="1" type="ORF">WMO37_01315</name>
</gene>
<sequence length="715" mass="79402">MVNYQYAELFKKDSIDKQLTIETDDKTTKITNVELHQEQFELMESICSEAELTIGSCEAAVLKFTVSNIFLPMKDKMITVKTVIDNNTSNPFQIGRYKVYSDTPTADRTKRDIVAYDALYDVINADVAEWYNTLLPDKDSITTMKAFRDSFFGYFGIEQADAQLVNDDMKVEKTVEPEELSGATVLNCICEINGCFGHIGRDSKFHYIYLEQEIQGLYPRNNLYPADDLYPREPKSTRISKSLYISAQYEDFLVKTIDKLQIRKEEDDIGVIVGSGTNAYVIQDNFLVYGKGSEELTGIANNIYGKIRGIIYRPFSADCKGNPCIEVGDAVRLPTKYEIIESYVLKRTLKGIQALRDNYEATGEEYRSTQANSVHKSIIQLKGKTNVLTRTIEETNSKITDVESGLSSEIKQTANSIRSEVSDSVNNLSSSIQQNAESIATEVKRANEAEGNLSTKITQTAESITSEVSKNYETKENATNTKTELESSIKQTADGFTAELSKQVTETKQYAESAAETAESNAKQDTADKLKDYSTTTEMNTQINATAEGISAEVTRKLQSYSTTEQMNSAIRQTADSINTEVSKKVNGDEIISKINQSAENVSIEANKINLNGAVTANQNFKIDLDGSMEALSGLIGEWQIFDGYLRYVLGENAQALLKPDELLISRSAGANFHAYPGLLYMQSDDGERSISIDCNDGSINLGGSWTTPWGDIEG</sequence>
<comment type="caution">
    <text evidence="1">The sequence shown here is derived from an EMBL/GenBank/DDBJ whole genome shotgun (WGS) entry which is preliminary data.</text>
</comment>
<dbReference type="Gene3D" id="1.20.5.1230">
    <property type="entry name" value="Apolipoprotein A-I"/>
    <property type="match status" value="1"/>
</dbReference>
<accession>A0ABV1H1V0</accession>
<dbReference type="Proteomes" id="UP001546774">
    <property type="component" value="Unassembled WGS sequence"/>
</dbReference>
<name>A0ABV1H1V0_9FIRM</name>
<organism evidence="1 2">
    <name type="scientific">Lachnospira intestinalis</name>
    <dbReference type="NCBI Taxonomy" id="3133158"/>
    <lineage>
        <taxon>Bacteria</taxon>
        <taxon>Bacillati</taxon>
        <taxon>Bacillota</taxon>
        <taxon>Clostridia</taxon>
        <taxon>Lachnospirales</taxon>
        <taxon>Lachnospiraceae</taxon>
        <taxon>Lachnospira</taxon>
    </lineage>
</organism>
<keyword evidence="2" id="KW-1185">Reference proteome</keyword>
<proteinExistence type="predicted"/>
<dbReference type="EMBL" id="JBBMFS010000001">
    <property type="protein sequence ID" value="MEQ2553655.1"/>
    <property type="molecule type" value="Genomic_DNA"/>
</dbReference>
<evidence type="ECO:0000313" key="2">
    <source>
        <dbReference type="Proteomes" id="UP001546774"/>
    </source>
</evidence>
<protein>
    <submittedName>
        <fullName evidence="1">Uncharacterized protein</fullName>
    </submittedName>
</protein>